<keyword evidence="2" id="KW-0472">Membrane</keyword>
<dbReference type="InterPro" id="IPR026466">
    <property type="entry name" value="Fim_isopep_form_D2_dom"/>
</dbReference>
<dbReference type="EMBL" id="CP033905">
    <property type="protein sequence ID" value="AZR07191.1"/>
    <property type="molecule type" value="Genomic_DNA"/>
</dbReference>
<dbReference type="GO" id="GO:0005975">
    <property type="term" value="P:carbohydrate metabolic process"/>
    <property type="evidence" value="ECO:0007669"/>
    <property type="project" value="UniProtKB-ARBA"/>
</dbReference>
<dbReference type="InterPro" id="IPR048052">
    <property type="entry name" value="FM1-like"/>
</dbReference>
<keyword evidence="2" id="KW-1133">Transmembrane helix</keyword>
<dbReference type="NCBIfam" id="TIGR01167">
    <property type="entry name" value="LPXTG_anchor"/>
    <property type="match status" value="1"/>
</dbReference>
<name>A0A3Q9GHZ7_9ACTO</name>
<sequence>MTGMLSALFIRRDMFNHLRKAVVAALAAGALMLAGVAAHATTAPDSIVDANATGAIYLTKYDDAAGKKDADGTKQQDIRAQTIDGIEFTLTPINGIDFSKNEDLKKAAELDAAKLAAGDLPAGINVDTAKANKQTTAGGGKITWSGLKVGAYLLQETNPKSTVDGKTYKGAAPSIVFIPTTNPTDQSSWILNQDGGNDKYAVYVYPKNSLDENVKKVVDKDVHVGDDVTFSVEASMPSPNKDEKINDFAFYDKLDPALDINGKDNDVTVQVGDTKLVKDTHFTVMIKDGTQDELWVVLNEKGLQEATNAKAANAGAKAVMTFKAKVLKAAVAPNQAQVYKNTGKGEGTVKPGETPKEPWEKTNTTVSAWGKIKIQKKDEAGNALDGAVFELYKCGDDKNGKPTVTGDPIKVGEKTEFTDQGKNDGIIEIDGIHVTDVADNGDVTLPQYCIVEKKAPAKYELRHDPIKVNVTLGGVTKTNEKFTYDVNGVLTSYSNSGPLTELFTMDGSTINVATDVVNIPVKPKLPMTGGAGVALFGILGLAIIGGGVYAAKRNTKKA</sequence>
<keyword evidence="2" id="KW-0812">Transmembrane</keyword>
<accession>A0A3Q9GHZ7</accession>
<evidence type="ECO:0000256" key="1">
    <source>
        <dbReference type="SAM" id="MobiDB-lite"/>
    </source>
</evidence>
<evidence type="ECO:0000313" key="6">
    <source>
        <dbReference type="Proteomes" id="UP000275951"/>
    </source>
</evidence>
<dbReference type="Proteomes" id="UP000275951">
    <property type="component" value="Chromosome"/>
</dbReference>
<dbReference type="Gene3D" id="2.60.40.740">
    <property type="match status" value="1"/>
</dbReference>
<reference evidence="5 6" key="1">
    <citation type="submission" date="2018-11" db="EMBL/GenBank/DDBJ databases">
        <title>Multidrug-resistant genes are associated with an 42-kb island TGI1 carrying a complex class 1 integron in a Trueperella pyogenes.</title>
        <authorList>
            <person name="Dong W."/>
        </authorList>
    </citation>
    <scope>NUCLEOTIDE SEQUENCE [LARGE SCALE GENOMIC DNA]</scope>
    <source>
        <strain evidence="5 6">TP4</strain>
    </source>
</reference>
<dbReference type="NCBIfam" id="NF033902">
    <property type="entry name" value="iso_D2_wall_anc"/>
    <property type="match status" value="1"/>
</dbReference>
<protein>
    <submittedName>
        <fullName evidence="5">Isopeptide-forming domain-containing fimbrial protein</fullName>
    </submittedName>
</protein>
<dbReference type="Pfam" id="PF17802">
    <property type="entry name" value="SpaA"/>
    <property type="match status" value="1"/>
</dbReference>
<dbReference type="InterPro" id="IPR013783">
    <property type="entry name" value="Ig-like_fold"/>
</dbReference>
<evidence type="ECO:0000256" key="3">
    <source>
        <dbReference type="SAM" id="SignalP"/>
    </source>
</evidence>
<dbReference type="NCBIfam" id="TIGR04226">
    <property type="entry name" value="RrgB_K2N_iso_D2"/>
    <property type="match status" value="1"/>
</dbReference>
<gene>
    <name evidence="5" type="ORF">EBQ10_07730</name>
</gene>
<feature type="transmembrane region" description="Helical" evidence="2">
    <location>
        <begin position="529"/>
        <end position="551"/>
    </location>
</feature>
<feature type="domain" description="SpaA-like prealbumin fold" evidence="4">
    <location>
        <begin position="370"/>
        <end position="477"/>
    </location>
</feature>
<feature type="chain" id="PRO_5018616117" evidence="3">
    <location>
        <begin position="41"/>
        <end position="558"/>
    </location>
</feature>
<organism evidence="5 6">
    <name type="scientific">Trueperella pyogenes</name>
    <dbReference type="NCBI Taxonomy" id="1661"/>
    <lineage>
        <taxon>Bacteria</taxon>
        <taxon>Bacillati</taxon>
        <taxon>Actinomycetota</taxon>
        <taxon>Actinomycetes</taxon>
        <taxon>Actinomycetales</taxon>
        <taxon>Actinomycetaceae</taxon>
        <taxon>Trueperella</taxon>
    </lineage>
</organism>
<feature type="signal peptide" evidence="3">
    <location>
        <begin position="1"/>
        <end position="40"/>
    </location>
</feature>
<proteinExistence type="predicted"/>
<feature type="region of interest" description="Disordered" evidence="1">
    <location>
        <begin position="342"/>
        <end position="363"/>
    </location>
</feature>
<evidence type="ECO:0000259" key="4">
    <source>
        <dbReference type="Pfam" id="PF17802"/>
    </source>
</evidence>
<evidence type="ECO:0000313" key="5">
    <source>
        <dbReference type="EMBL" id="AZR07191.1"/>
    </source>
</evidence>
<evidence type="ECO:0000256" key="2">
    <source>
        <dbReference type="SAM" id="Phobius"/>
    </source>
</evidence>
<keyword evidence="3" id="KW-0732">Signal</keyword>
<dbReference type="InterPro" id="IPR041033">
    <property type="entry name" value="SpaA_PFL_dom_1"/>
</dbReference>
<dbReference type="AlphaFoldDB" id="A0A3Q9GHZ7"/>
<dbReference type="Gene3D" id="2.60.40.10">
    <property type="entry name" value="Immunoglobulins"/>
    <property type="match status" value="2"/>
</dbReference>